<protein>
    <recommendedName>
        <fullName evidence="6">Major facilitator superfamily (MFS) profile domain-containing protein</fullName>
    </recommendedName>
</protein>
<dbReference type="RefSeq" id="XP_040738712.1">
    <property type="nucleotide sequence ID" value="XM_040872816.1"/>
</dbReference>
<keyword evidence="8" id="KW-1185">Reference proteome</keyword>
<evidence type="ECO:0000256" key="4">
    <source>
        <dbReference type="ARBA" id="ARBA00023136"/>
    </source>
</evidence>
<evidence type="ECO:0000313" key="8">
    <source>
        <dbReference type="Proteomes" id="UP000249363"/>
    </source>
</evidence>
<feature type="transmembrane region" description="Helical" evidence="5">
    <location>
        <begin position="95"/>
        <end position="117"/>
    </location>
</feature>
<feature type="transmembrane region" description="Helical" evidence="5">
    <location>
        <begin position="215"/>
        <end position="233"/>
    </location>
</feature>
<dbReference type="STRING" id="1196081.A0A364LEF5"/>
<feature type="transmembrane region" description="Helical" evidence="5">
    <location>
        <begin position="325"/>
        <end position="347"/>
    </location>
</feature>
<dbReference type="EMBL" id="MIKG01000030">
    <property type="protein sequence ID" value="RAO74198.1"/>
    <property type="molecule type" value="Genomic_DNA"/>
</dbReference>
<dbReference type="Pfam" id="PF07690">
    <property type="entry name" value="MFS_1"/>
    <property type="match status" value="1"/>
</dbReference>
<dbReference type="SUPFAM" id="SSF103473">
    <property type="entry name" value="MFS general substrate transporter"/>
    <property type="match status" value="1"/>
</dbReference>
<feature type="transmembrane region" description="Helical" evidence="5">
    <location>
        <begin position="462"/>
        <end position="483"/>
    </location>
</feature>
<feature type="transmembrane region" description="Helical" evidence="5">
    <location>
        <begin position="427"/>
        <end position="450"/>
    </location>
</feature>
<dbReference type="PANTHER" id="PTHR23502:SF50">
    <property type="entry name" value="TRANSPORTER, PUTATIVE (AFU_ORTHOLOGUE AFUA_5G00430)-RELATED"/>
    <property type="match status" value="1"/>
</dbReference>
<organism evidence="7 8">
    <name type="scientific">Talaromyces amestolkiae</name>
    <dbReference type="NCBI Taxonomy" id="1196081"/>
    <lineage>
        <taxon>Eukaryota</taxon>
        <taxon>Fungi</taxon>
        <taxon>Dikarya</taxon>
        <taxon>Ascomycota</taxon>
        <taxon>Pezizomycotina</taxon>
        <taxon>Eurotiomycetes</taxon>
        <taxon>Eurotiomycetidae</taxon>
        <taxon>Eurotiales</taxon>
        <taxon>Trichocomaceae</taxon>
        <taxon>Talaromyces</taxon>
        <taxon>Talaromyces sect. Talaromyces</taxon>
    </lineage>
</organism>
<keyword evidence="2 5" id="KW-0812">Transmembrane</keyword>
<dbReference type="GO" id="GO:0005886">
    <property type="term" value="C:plasma membrane"/>
    <property type="evidence" value="ECO:0007669"/>
    <property type="project" value="TreeGrafter"/>
</dbReference>
<feature type="transmembrane region" description="Helical" evidence="5">
    <location>
        <begin position="368"/>
        <end position="389"/>
    </location>
</feature>
<dbReference type="GO" id="GO:0022857">
    <property type="term" value="F:transmembrane transporter activity"/>
    <property type="evidence" value="ECO:0007669"/>
    <property type="project" value="InterPro"/>
</dbReference>
<feature type="transmembrane region" description="Helical" evidence="5">
    <location>
        <begin position="124"/>
        <end position="143"/>
    </location>
</feature>
<evidence type="ECO:0000256" key="2">
    <source>
        <dbReference type="ARBA" id="ARBA00022692"/>
    </source>
</evidence>
<comment type="subcellular location">
    <subcellularLocation>
        <location evidence="1">Membrane</location>
        <topology evidence="1">Multi-pass membrane protein</topology>
    </subcellularLocation>
</comment>
<dbReference type="Proteomes" id="UP000249363">
    <property type="component" value="Unassembled WGS sequence"/>
</dbReference>
<sequence length="503" mass="55635">MSTTIPNLEEMDMVPGTFLLIRDDGEYEGHHERTIMLHPVPSDDPNEPLNWSTARKAINFTLVLAVTCLIFTALSIQAIFWQLMVVDLGVTYTQLNWAMSVNFVGLSMGCVLFIPLARKFGRRPIYLFSTALMLVTSVWLGQIKSLSELYAANLLQGLAGATNESIVQITIADLFFVHHRGRANGLYMTMVMIGSFLTPMAAGTQAVNQGWRWSYRTLSIFNAVLFVFFAIAYEETKYSKIVDGIETPSETIDNGMPSGQDVLKGNPGNDSKVMTSEHQMALGPSTNDRELNYTRYTMNPWRTRLALVLAEVFPLPPYEFNSAQIGYLSVGPFIGNLIGAFYGGYIGDKSILFFARRNKGYFEPEMRLYNLHFPAVCLCGGLIMFGVTIARGMHWILPVVGGGFFGFGLGSISDAALTLVIDSYPDIVGDAFTGIAFLRNAISIGIPFAITPWMVRDGLSNMFIACGFISLAISGLCIPMVFWGKDSRRKLTPLYRAMGGKEI</sequence>
<dbReference type="PROSITE" id="PS50850">
    <property type="entry name" value="MFS"/>
    <property type="match status" value="1"/>
</dbReference>
<comment type="caution">
    <text evidence="7">The sequence shown here is derived from an EMBL/GenBank/DDBJ whole genome shotgun (WGS) entry which is preliminary data.</text>
</comment>
<evidence type="ECO:0000256" key="3">
    <source>
        <dbReference type="ARBA" id="ARBA00022989"/>
    </source>
</evidence>
<accession>A0A364LEF5</accession>
<dbReference type="PANTHER" id="PTHR23502">
    <property type="entry name" value="MAJOR FACILITATOR SUPERFAMILY"/>
    <property type="match status" value="1"/>
</dbReference>
<feature type="domain" description="Major facilitator superfamily (MFS) profile" evidence="6">
    <location>
        <begin position="58"/>
        <end position="490"/>
    </location>
</feature>
<feature type="transmembrane region" description="Helical" evidence="5">
    <location>
        <begin position="185"/>
        <end position="203"/>
    </location>
</feature>
<feature type="transmembrane region" description="Helical" evidence="5">
    <location>
        <begin position="60"/>
        <end position="83"/>
    </location>
</feature>
<dbReference type="AlphaFoldDB" id="A0A364LEF5"/>
<dbReference type="Gene3D" id="1.20.1250.20">
    <property type="entry name" value="MFS general substrate transporter like domains"/>
    <property type="match status" value="1"/>
</dbReference>
<feature type="transmembrane region" description="Helical" evidence="5">
    <location>
        <begin position="395"/>
        <end position="420"/>
    </location>
</feature>
<dbReference type="OrthoDB" id="5215911at2759"/>
<keyword evidence="3 5" id="KW-1133">Transmembrane helix</keyword>
<dbReference type="GeneID" id="63799424"/>
<dbReference type="InterPro" id="IPR036259">
    <property type="entry name" value="MFS_trans_sf"/>
</dbReference>
<evidence type="ECO:0000256" key="5">
    <source>
        <dbReference type="SAM" id="Phobius"/>
    </source>
</evidence>
<dbReference type="InterPro" id="IPR020846">
    <property type="entry name" value="MFS_dom"/>
</dbReference>
<evidence type="ECO:0000313" key="7">
    <source>
        <dbReference type="EMBL" id="RAO74198.1"/>
    </source>
</evidence>
<evidence type="ECO:0000256" key="1">
    <source>
        <dbReference type="ARBA" id="ARBA00004141"/>
    </source>
</evidence>
<proteinExistence type="predicted"/>
<gene>
    <name evidence="7" type="ORF">BHQ10_010210</name>
</gene>
<evidence type="ECO:0000259" key="6">
    <source>
        <dbReference type="PROSITE" id="PS50850"/>
    </source>
</evidence>
<reference evidence="7 8" key="1">
    <citation type="journal article" date="2017" name="Biotechnol. Biofuels">
        <title>Differential beta-glucosidase expression as a function of carbon source availability in Talaromyces amestolkiae: a genomic and proteomic approach.</title>
        <authorList>
            <person name="de Eugenio L.I."/>
            <person name="Mendez-Liter J.A."/>
            <person name="Nieto-Dominguez M."/>
            <person name="Alonso L."/>
            <person name="Gil-Munoz J."/>
            <person name="Barriuso J."/>
            <person name="Prieto A."/>
            <person name="Martinez M.J."/>
        </authorList>
    </citation>
    <scope>NUCLEOTIDE SEQUENCE [LARGE SCALE GENOMIC DNA]</scope>
    <source>
        <strain evidence="7 8">CIB</strain>
    </source>
</reference>
<name>A0A364LEF5_TALAM</name>
<dbReference type="InterPro" id="IPR011701">
    <property type="entry name" value="MFS"/>
</dbReference>
<keyword evidence="4 5" id="KW-0472">Membrane</keyword>